<dbReference type="InterPro" id="IPR025870">
    <property type="entry name" value="Glyoxalase-like_dom"/>
</dbReference>
<dbReference type="EMBL" id="FWFN01000006">
    <property type="protein sequence ID" value="SLN61925.1"/>
    <property type="molecule type" value="Genomic_DNA"/>
</dbReference>
<dbReference type="AlphaFoldDB" id="A0A1X6ZWS6"/>
<dbReference type="Pfam" id="PF13468">
    <property type="entry name" value="Glyoxalase_3"/>
    <property type="match status" value="1"/>
</dbReference>
<protein>
    <recommendedName>
        <fullName evidence="1">Glyoxalase-like domain-containing protein</fullName>
    </recommendedName>
</protein>
<keyword evidence="3" id="KW-1185">Reference proteome</keyword>
<name>A0A1X6ZWS6_9RHOB</name>
<feature type="domain" description="Glyoxalase-like" evidence="1">
    <location>
        <begin position="7"/>
        <end position="180"/>
    </location>
</feature>
<dbReference type="InterPro" id="IPR029068">
    <property type="entry name" value="Glyas_Bleomycin-R_OHBP_Dase"/>
</dbReference>
<sequence length="211" mass="22668">MQADSRLDHIVVAASTLDAGLAWTEEKLGVALPQAGGQHPLMGTHNRVMRLGEASFLEVIAPDPEAPDPGRARWFGLDSPPDTPRLAHWLVRVPGLVTRRDTLPLTCGPALAQQRGDLRWKITVPEDGHLPFGGVFPSFLDWECDEGAIPPRAMPGGDLTLTALELSHPRAAQAEALLAPILRDNRVRWTVSDAPALTARLTGPSGEVVLG</sequence>
<evidence type="ECO:0000313" key="2">
    <source>
        <dbReference type="EMBL" id="SLN61925.1"/>
    </source>
</evidence>
<dbReference type="Proteomes" id="UP000193963">
    <property type="component" value="Unassembled WGS sequence"/>
</dbReference>
<gene>
    <name evidence="2" type="ORF">PSM7751_03132</name>
</gene>
<proteinExistence type="predicted"/>
<reference evidence="2 3" key="1">
    <citation type="submission" date="2017-03" db="EMBL/GenBank/DDBJ databases">
        <authorList>
            <person name="Afonso C.L."/>
            <person name="Miller P.J."/>
            <person name="Scott M.A."/>
            <person name="Spackman E."/>
            <person name="Goraichik I."/>
            <person name="Dimitrov K.M."/>
            <person name="Suarez D.L."/>
            <person name="Swayne D.E."/>
        </authorList>
    </citation>
    <scope>NUCLEOTIDE SEQUENCE [LARGE SCALE GENOMIC DNA]</scope>
    <source>
        <strain evidence="2 3">CECT 7751</strain>
    </source>
</reference>
<evidence type="ECO:0000259" key="1">
    <source>
        <dbReference type="Pfam" id="PF13468"/>
    </source>
</evidence>
<dbReference type="RefSeq" id="WP_085889153.1">
    <property type="nucleotide sequence ID" value="NZ_FWFN01000006.1"/>
</dbReference>
<dbReference type="Gene3D" id="3.10.180.10">
    <property type="entry name" value="2,3-Dihydroxybiphenyl 1,2-Dioxygenase, domain 1"/>
    <property type="match status" value="1"/>
</dbReference>
<evidence type="ECO:0000313" key="3">
    <source>
        <dbReference type="Proteomes" id="UP000193963"/>
    </source>
</evidence>
<dbReference type="OrthoDB" id="8451710at2"/>
<accession>A0A1X6ZWS6</accession>
<organism evidence="2 3">
    <name type="scientific">Pseudooceanicola marinus</name>
    <dbReference type="NCBI Taxonomy" id="396013"/>
    <lineage>
        <taxon>Bacteria</taxon>
        <taxon>Pseudomonadati</taxon>
        <taxon>Pseudomonadota</taxon>
        <taxon>Alphaproteobacteria</taxon>
        <taxon>Rhodobacterales</taxon>
        <taxon>Paracoccaceae</taxon>
        <taxon>Pseudooceanicola</taxon>
    </lineage>
</organism>